<reference evidence="1" key="2">
    <citation type="journal article" date="2015" name="Data Brief">
        <title>Shoot transcriptome of the giant reed, Arundo donax.</title>
        <authorList>
            <person name="Barrero R.A."/>
            <person name="Guerrero F.D."/>
            <person name="Moolhuijzen P."/>
            <person name="Goolsby J.A."/>
            <person name="Tidwell J."/>
            <person name="Bellgard S.E."/>
            <person name="Bellgard M.I."/>
        </authorList>
    </citation>
    <scope>NUCLEOTIDE SEQUENCE</scope>
    <source>
        <tissue evidence="1">Shoot tissue taken approximately 20 cm above the soil surface</tissue>
    </source>
</reference>
<evidence type="ECO:0000313" key="1">
    <source>
        <dbReference type="EMBL" id="JAE35159.1"/>
    </source>
</evidence>
<sequence length="58" mass="6647">MLFLTYPVINEFHDTMSFCIMQANTLLASTIEPNREYIMIIESPKNTSISKPIAIIKL</sequence>
<protein>
    <submittedName>
        <fullName evidence="1">Uncharacterized protein</fullName>
    </submittedName>
</protein>
<accession>A0A0A9HH84</accession>
<organism evidence="1">
    <name type="scientific">Arundo donax</name>
    <name type="common">Giant reed</name>
    <name type="synonym">Donax arundinaceus</name>
    <dbReference type="NCBI Taxonomy" id="35708"/>
    <lineage>
        <taxon>Eukaryota</taxon>
        <taxon>Viridiplantae</taxon>
        <taxon>Streptophyta</taxon>
        <taxon>Embryophyta</taxon>
        <taxon>Tracheophyta</taxon>
        <taxon>Spermatophyta</taxon>
        <taxon>Magnoliopsida</taxon>
        <taxon>Liliopsida</taxon>
        <taxon>Poales</taxon>
        <taxon>Poaceae</taxon>
        <taxon>PACMAD clade</taxon>
        <taxon>Arundinoideae</taxon>
        <taxon>Arundineae</taxon>
        <taxon>Arundo</taxon>
    </lineage>
</organism>
<reference evidence="1" key="1">
    <citation type="submission" date="2014-09" db="EMBL/GenBank/DDBJ databases">
        <authorList>
            <person name="Magalhaes I.L.F."/>
            <person name="Oliveira U."/>
            <person name="Santos F.R."/>
            <person name="Vidigal T.H.D.A."/>
            <person name="Brescovit A.D."/>
            <person name="Santos A.J."/>
        </authorList>
    </citation>
    <scope>NUCLEOTIDE SEQUENCE</scope>
    <source>
        <tissue evidence="1">Shoot tissue taken approximately 20 cm above the soil surface</tissue>
    </source>
</reference>
<proteinExistence type="predicted"/>
<dbReference type="EMBL" id="GBRH01162737">
    <property type="protein sequence ID" value="JAE35159.1"/>
    <property type="molecule type" value="Transcribed_RNA"/>
</dbReference>
<dbReference type="AlphaFoldDB" id="A0A0A9HH84"/>
<name>A0A0A9HH84_ARUDO</name>